<evidence type="ECO:0008006" key="10">
    <source>
        <dbReference type="Google" id="ProtNLM"/>
    </source>
</evidence>
<dbReference type="GO" id="GO:0016020">
    <property type="term" value="C:membrane"/>
    <property type="evidence" value="ECO:0007669"/>
    <property type="project" value="UniProtKB-SubCell"/>
</dbReference>
<keyword evidence="5 7" id="KW-0472">Membrane</keyword>
<evidence type="ECO:0000313" key="9">
    <source>
        <dbReference type="Proteomes" id="UP001460270"/>
    </source>
</evidence>
<evidence type="ECO:0000256" key="3">
    <source>
        <dbReference type="ARBA" id="ARBA00022692"/>
    </source>
</evidence>
<feature type="region of interest" description="Disordered" evidence="6">
    <location>
        <begin position="313"/>
        <end position="349"/>
    </location>
</feature>
<dbReference type="PANTHER" id="PTHR31258">
    <property type="entry name" value="KERATINOCYTE-ASSOCIATED PROTEIN 3"/>
    <property type="match status" value="1"/>
</dbReference>
<proteinExistence type="inferred from homology"/>
<evidence type="ECO:0000256" key="5">
    <source>
        <dbReference type="ARBA" id="ARBA00023136"/>
    </source>
</evidence>
<feature type="region of interest" description="Disordered" evidence="6">
    <location>
        <begin position="199"/>
        <end position="239"/>
    </location>
</feature>
<dbReference type="Proteomes" id="UP001460270">
    <property type="component" value="Unassembled WGS sequence"/>
</dbReference>
<dbReference type="InterPro" id="IPR020977">
    <property type="entry name" value="Beta-casein-like"/>
</dbReference>
<feature type="compositionally biased region" description="Pro residues" evidence="6">
    <location>
        <begin position="225"/>
        <end position="237"/>
    </location>
</feature>
<comment type="caution">
    <text evidence="8">The sequence shown here is derived from an EMBL/GenBank/DDBJ whole genome shotgun (WGS) entry which is preliminary data.</text>
</comment>
<comment type="subcellular location">
    <subcellularLocation>
        <location evidence="1">Membrane</location>
        <topology evidence="1">Multi-pass membrane protein</topology>
    </subcellularLocation>
</comment>
<dbReference type="Pfam" id="PF12304">
    <property type="entry name" value="BCLP"/>
    <property type="match status" value="1"/>
</dbReference>
<comment type="similarity">
    <text evidence="2">Belongs to the TMEM54 family.</text>
</comment>
<dbReference type="AlphaFoldDB" id="A0AAW0NIQ0"/>
<evidence type="ECO:0000256" key="2">
    <source>
        <dbReference type="ARBA" id="ARBA00011030"/>
    </source>
</evidence>
<name>A0AAW0NIQ0_9GOBI</name>
<feature type="transmembrane region" description="Helical" evidence="7">
    <location>
        <begin position="144"/>
        <end position="177"/>
    </location>
</feature>
<gene>
    <name evidence="8" type="ORF">WMY93_019283</name>
</gene>
<dbReference type="EMBL" id="JBBPFD010000014">
    <property type="protein sequence ID" value="KAK7898430.1"/>
    <property type="molecule type" value="Genomic_DNA"/>
</dbReference>
<reference evidence="9" key="1">
    <citation type="submission" date="2024-04" db="EMBL/GenBank/DDBJ databases">
        <title>Salinicola lusitanus LLJ914,a marine bacterium isolated from the Okinawa Trough.</title>
        <authorList>
            <person name="Li J."/>
        </authorList>
    </citation>
    <scope>NUCLEOTIDE SEQUENCE [LARGE SCALE GENOMIC DNA]</scope>
</reference>
<evidence type="ECO:0000256" key="4">
    <source>
        <dbReference type="ARBA" id="ARBA00022989"/>
    </source>
</evidence>
<feature type="transmembrane region" description="Helical" evidence="7">
    <location>
        <begin position="39"/>
        <end position="65"/>
    </location>
</feature>
<dbReference type="PANTHER" id="PTHR31258:SF5">
    <property type="entry name" value="TMEM54 PROTEIN-RELATED"/>
    <property type="match status" value="1"/>
</dbReference>
<accession>A0AAW0NIQ0</accession>
<feature type="transmembrane region" description="Helical" evidence="7">
    <location>
        <begin position="77"/>
        <end position="103"/>
    </location>
</feature>
<keyword evidence="9" id="KW-1185">Reference proteome</keyword>
<organism evidence="8 9">
    <name type="scientific">Mugilogobius chulae</name>
    <name type="common">yellowstripe goby</name>
    <dbReference type="NCBI Taxonomy" id="88201"/>
    <lineage>
        <taxon>Eukaryota</taxon>
        <taxon>Metazoa</taxon>
        <taxon>Chordata</taxon>
        <taxon>Craniata</taxon>
        <taxon>Vertebrata</taxon>
        <taxon>Euteleostomi</taxon>
        <taxon>Actinopterygii</taxon>
        <taxon>Neopterygii</taxon>
        <taxon>Teleostei</taxon>
        <taxon>Neoteleostei</taxon>
        <taxon>Acanthomorphata</taxon>
        <taxon>Gobiaria</taxon>
        <taxon>Gobiiformes</taxon>
        <taxon>Gobioidei</taxon>
        <taxon>Gobiidae</taxon>
        <taxon>Gobionellinae</taxon>
        <taxon>Mugilogobius</taxon>
    </lineage>
</organism>
<keyword evidence="4 7" id="KW-1133">Transmembrane helix</keyword>
<sequence length="349" mass="37597">MKMGLTVILIGHINFMLAALVQGVVLRHINFQKHFRAMEYAISTVMALTAGLVGIIVGILTIVLAKNKKSRSLNWSVLVLSLAAAILAGVSALGLLVAVAMAIKHNGRSLLSHCRFPDAIGYSSVTNECPFDPTRIYSTTLMLWLPLIVTTVVQLVFTSRCFTVTVSFLGLPCCCPLKKRPKSFRRSINAVKPLEADSPYLTSPRTTSTLLPSSSPAQPLLPSDAAPPPRPLYPRLPPATAATAVGPALSAPLPLWSSTQRAPHASATAGPNPLNLPDSLLTWKPLPGRNETVQKPAAPLLLSMCPDSIRTLRPRPRGSHWPNHGDRGTIRNGLGVPAQDRSRQRSTNY</sequence>
<evidence type="ECO:0000313" key="8">
    <source>
        <dbReference type="EMBL" id="KAK7898430.1"/>
    </source>
</evidence>
<feature type="compositionally biased region" description="Low complexity" evidence="6">
    <location>
        <begin position="199"/>
        <end position="224"/>
    </location>
</feature>
<protein>
    <recommendedName>
        <fullName evidence="10">Transmembrane protein 54</fullName>
    </recommendedName>
</protein>
<evidence type="ECO:0000256" key="1">
    <source>
        <dbReference type="ARBA" id="ARBA00004141"/>
    </source>
</evidence>
<evidence type="ECO:0000256" key="7">
    <source>
        <dbReference type="SAM" id="Phobius"/>
    </source>
</evidence>
<keyword evidence="3 7" id="KW-0812">Transmembrane</keyword>
<evidence type="ECO:0000256" key="6">
    <source>
        <dbReference type="SAM" id="MobiDB-lite"/>
    </source>
</evidence>